<protein>
    <recommendedName>
        <fullName evidence="4">Glycosyltransferase</fullName>
    </recommendedName>
</protein>
<dbReference type="PANTHER" id="PTHR48045">
    <property type="entry name" value="UDP-GLYCOSYLTRANSFERASE 72B1"/>
    <property type="match status" value="1"/>
</dbReference>
<dbReference type="AlphaFoldDB" id="A0ABD3GPN0"/>
<dbReference type="SUPFAM" id="SSF53756">
    <property type="entry name" value="UDP-Glycosyltransferase/glycogen phosphorylase"/>
    <property type="match status" value="1"/>
</dbReference>
<gene>
    <name evidence="2" type="ORF">R1sor_023001</name>
</gene>
<dbReference type="Proteomes" id="UP001633002">
    <property type="component" value="Unassembled WGS sequence"/>
</dbReference>
<sequence length="445" mass="49943">MDVGSAEPGRRAHLFMLSASASGHFFPCQQLLYLLSAPPYVSRVTVTVAEIGIRVAELAELKARGHFGSLDLRFEELLLPPPQQRVKQGPEDMVRRTKSAFEPLKRKLLLQKHNADAPTCILTDMFFFFIQDIAEELRIPWYPVVPNNLRYTYACYLRTNPLLSSTDPEVRKRNLPGLEFARVFDYPQDILDCWDFMSVKCDRFLKSEAILVNDVEAWDRDVGTLSALRNHFLSNASAHNSGKIPRVFYIGPLANVAGFRLGPLTAVEDSERPECLTWLDEQLSNSVLYIAFGSHVRITQETLSELANGLENSGVSFLWVLREYETMASTLPAGFEDRCRGRGLIHKGSTLNARFIVNVWKAGVGIKEPHEDYNSSVSREEVTRAIQTLMMSGDEGAEVRKNVLRLKSLAETALKEGGSSFAALHSFAEEITSFQPNRPAISETL</sequence>
<comment type="caution">
    <text evidence="2">The sequence shown here is derived from an EMBL/GenBank/DDBJ whole genome shotgun (WGS) entry which is preliminary data.</text>
</comment>
<evidence type="ECO:0000256" key="1">
    <source>
        <dbReference type="ARBA" id="ARBA00022679"/>
    </source>
</evidence>
<reference evidence="2 3" key="1">
    <citation type="submission" date="2024-09" db="EMBL/GenBank/DDBJ databases">
        <title>Chromosome-scale assembly of Riccia sorocarpa.</title>
        <authorList>
            <person name="Paukszto L."/>
        </authorList>
    </citation>
    <scope>NUCLEOTIDE SEQUENCE [LARGE SCALE GENOMIC DNA]</scope>
    <source>
        <strain evidence="2">LP-2024</strain>
        <tissue evidence="2">Aerial parts of the thallus</tissue>
    </source>
</reference>
<keyword evidence="3" id="KW-1185">Reference proteome</keyword>
<dbReference type="CDD" id="cd03784">
    <property type="entry name" value="GT1_Gtf-like"/>
    <property type="match status" value="1"/>
</dbReference>
<accession>A0ABD3GPN0</accession>
<dbReference type="EMBL" id="JBJQOH010000007">
    <property type="protein sequence ID" value="KAL3680045.1"/>
    <property type="molecule type" value="Genomic_DNA"/>
</dbReference>
<dbReference type="InterPro" id="IPR002213">
    <property type="entry name" value="UDP_glucos_trans"/>
</dbReference>
<evidence type="ECO:0000313" key="2">
    <source>
        <dbReference type="EMBL" id="KAL3680045.1"/>
    </source>
</evidence>
<proteinExistence type="predicted"/>
<dbReference type="Gene3D" id="3.40.50.2000">
    <property type="entry name" value="Glycogen Phosphorylase B"/>
    <property type="match status" value="4"/>
</dbReference>
<evidence type="ECO:0000313" key="3">
    <source>
        <dbReference type="Proteomes" id="UP001633002"/>
    </source>
</evidence>
<dbReference type="PANTHER" id="PTHR48045:SF31">
    <property type="entry name" value="UDP-GLYCOSYLTRANSFERASE 76B1-LIKE"/>
    <property type="match status" value="1"/>
</dbReference>
<evidence type="ECO:0008006" key="4">
    <source>
        <dbReference type="Google" id="ProtNLM"/>
    </source>
</evidence>
<organism evidence="2 3">
    <name type="scientific">Riccia sorocarpa</name>
    <dbReference type="NCBI Taxonomy" id="122646"/>
    <lineage>
        <taxon>Eukaryota</taxon>
        <taxon>Viridiplantae</taxon>
        <taxon>Streptophyta</taxon>
        <taxon>Embryophyta</taxon>
        <taxon>Marchantiophyta</taxon>
        <taxon>Marchantiopsida</taxon>
        <taxon>Marchantiidae</taxon>
        <taxon>Marchantiales</taxon>
        <taxon>Ricciaceae</taxon>
        <taxon>Riccia</taxon>
    </lineage>
</organism>
<dbReference type="GO" id="GO:0016740">
    <property type="term" value="F:transferase activity"/>
    <property type="evidence" value="ECO:0007669"/>
    <property type="project" value="UniProtKB-KW"/>
</dbReference>
<name>A0ABD3GPN0_9MARC</name>
<keyword evidence="1" id="KW-0808">Transferase</keyword>